<accession>A0A645EKX2</accession>
<keyword evidence="1" id="KW-0472">Membrane</keyword>
<gene>
    <name evidence="2" type="ORF">SDC9_149329</name>
</gene>
<evidence type="ECO:0000256" key="1">
    <source>
        <dbReference type="SAM" id="Phobius"/>
    </source>
</evidence>
<protein>
    <submittedName>
        <fullName evidence="2">Uncharacterized protein</fullName>
    </submittedName>
</protein>
<comment type="caution">
    <text evidence="2">The sequence shown here is derived from an EMBL/GenBank/DDBJ whole genome shotgun (WGS) entry which is preliminary data.</text>
</comment>
<feature type="transmembrane region" description="Helical" evidence="1">
    <location>
        <begin position="7"/>
        <end position="26"/>
    </location>
</feature>
<dbReference type="AlphaFoldDB" id="A0A645EKX2"/>
<keyword evidence="1" id="KW-0812">Transmembrane</keyword>
<reference evidence="2" key="1">
    <citation type="submission" date="2019-08" db="EMBL/GenBank/DDBJ databases">
        <authorList>
            <person name="Kucharzyk K."/>
            <person name="Murdoch R.W."/>
            <person name="Higgins S."/>
            <person name="Loffler F."/>
        </authorList>
    </citation>
    <scope>NUCLEOTIDE SEQUENCE</scope>
</reference>
<proteinExistence type="predicted"/>
<sequence>MRIIGVAVFMIFDTLLYILIIQVELIDVVIRAVLFIVILNDSFQCRFLLIRILLVVLFFLF</sequence>
<organism evidence="2">
    <name type="scientific">bioreactor metagenome</name>
    <dbReference type="NCBI Taxonomy" id="1076179"/>
    <lineage>
        <taxon>unclassified sequences</taxon>
        <taxon>metagenomes</taxon>
        <taxon>ecological metagenomes</taxon>
    </lineage>
</organism>
<keyword evidence="1" id="KW-1133">Transmembrane helix</keyword>
<evidence type="ECO:0000313" key="2">
    <source>
        <dbReference type="EMBL" id="MPN02116.1"/>
    </source>
</evidence>
<feature type="transmembrane region" description="Helical" evidence="1">
    <location>
        <begin position="32"/>
        <end position="60"/>
    </location>
</feature>
<name>A0A645EKX2_9ZZZZ</name>
<dbReference type="EMBL" id="VSSQ01048074">
    <property type="protein sequence ID" value="MPN02116.1"/>
    <property type="molecule type" value="Genomic_DNA"/>
</dbReference>